<proteinExistence type="predicted"/>
<dbReference type="EMBL" id="JAGTUF010000001">
    <property type="protein sequence ID" value="MBR9970185.1"/>
    <property type="molecule type" value="Genomic_DNA"/>
</dbReference>
<evidence type="ECO:0000313" key="3">
    <source>
        <dbReference type="Proteomes" id="UP000680714"/>
    </source>
</evidence>
<evidence type="ECO:0000313" key="2">
    <source>
        <dbReference type="EMBL" id="MBR9970185.1"/>
    </source>
</evidence>
<dbReference type="PROSITE" id="PS51257">
    <property type="entry name" value="PROKAR_LIPOPROTEIN"/>
    <property type="match status" value="1"/>
</dbReference>
<evidence type="ECO:0000256" key="1">
    <source>
        <dbReference type="SAM" id="SignalP"/>
    </source>
</evidence>
<organism evidence="2 3">
    <name type="scientific">Magnetospirillum sulfuroxidans</name>
    <dbReference type="NCBI Taxonomy" id="611300"/>
    <lineage>
        <taxon>Bacteria</taxon>
        <taxon>Pseudomonadati</taxon>
        <taxon>Pseudomonadota</taxon>
        <taxon>Alphaproteobacteria</taxon>
        <taxon>Rhodospirillales</taxon>
        <taxon>Rhodospirillaceae</taxon>
        <taxon>Magnetospirillum</taxon>
    </lineage>
</organism>
<feature type="signal peptide" evidence="1">
    <location>
        <begin position="1"/>
        <end position="28"/>
    </location>
</feature>
<keyword evidence="1" id="KW-0732">Signal</keyword>
<dbReference type="Pfam" id="PF11659">
    <property type="entry name" value="DUF3261"/>
    <property type="match status" value="1"/>
</dbReference>
<dbReference type="InterPro" id="IPR021675">
    <property type="entry name" value="DUF3261"/>
</dbReference>
<gene>
    <name evidence="2" type="ORF">KEC16_00475</name>
</gene>
<name>A0ABS5I6Z8_9PROT</name>
<dbReference type="RefSeq" id="WP_211545699.1">
    <property type="nucleotide sequence ID" value="NZ_JAGTUF010000001.1"/>
</dbReference>
<feature type="chain" id="PRO_5046503709" evidence="1">
    <location>
        <begin position="29"/>
        <end position="201"/>
    </location>
</feature>
<dbReference type="Proteomes" id="UP000680714">
    <property type="component" value="Unassembled WGS sequence"/>
</dbReference>
<comment type="caution">
    <text evidence="2">The sequence shown here is derived from an EMBL/GenBank/DDBJ whole genome shotgun (WGS) entry which is preliminary data.</text>
</comment>
<sequence>MIDVYDRPIMPRAFFPLMLVFLLAGCSAAPPPDDRSVERIVIAPGVTLRLPAAGQLGDAVEVAQMVTARHGGDSFSFEGRLSVQADHLILATTDGLGRRAMTVHWNEGRLSVEKASWLPGNVPPPANMLADIVLMYWPAEVLSAALDGAAIEEAGGIRRLRRDGAVVVEIYRDADPWNGAVALTNLAWDYHVQVGSTRLTP</sequence>
<keyword evidence="3" id="KW-1185">Reference proteome</keyword>
<reference evidence="2 3" key="1">
    <citation type="submission" date="2021-04" db="EMBL/GenBank/DDBJ databases">
        <title>Magnetospirillum sulfuroxidans sp. nov., a facultative chemolithoautotrophic sulfur-oxidizing alphaproteobacterium isolated from freshwater sediment and proposals for Paramagetospirillum gen. nov., and Magnetospirillaceae fam. nov.</title>
        <authorList>
            <person name="Koziaeva V."/>
            <person name="Geelhoed J.S."/>
            <person name="Sorokin D.Y."/>
            <person name="Grouzdev D.S."/>
        </authorList>
    </citation>
    <scope>NUCLEOTIDE SEQUENCE [LARGE SCALE GENOMIC DNA]</scope>
    <source>
        <strain evidence="2 3">J10</strain>
    </source>
</reference>
<protein>
    <submittedName>
        <fullName evidence="2">DUF3261 domain-containing protein</fullName>
    </submittedName>
</protein>
<accession>A0ABS5I6Z8</accession>